<feature type="domain" description="RIO-type" evidence="9">
    <location>
        <begin position="45"/>
        <end position="156"/>
    </location>
</feature>
<dbReference type="InterPro" id="IPR011009">
    <property type="entry name" value="Kinase-like_dom_sf"/>
</dbReference>
<keyword evidence="6" id="KW-0067">ATP-binding</keyword>
<keyword evidence="3" id="KW-0808">Transferase</keyword>
<evidence type="ECO:0000256" key="5">
    <source>
        <dbReference type="ARBA" id="ARBA00022777"/>
    </source>
</evidence>
<keyword evidence="11" id="KW-1185">Reference proteome</keyword>
<sequence length="205" mass="23671">MKGFKSIKIEGRDGQQVEVVHNPTSYPLIGKGLQGAVFKLSKDRCVKIYAREKDALKERQALTALQDSPIVPKLYESGSNYIVMEYIEGPTLLEYLKKTRSMTKHLSQQLMFIIREMERIKFTRRDASLRHIIVTKKKDLKLIDLVNSYTKNRNQPKVLLKGLNRLGLLTPFLNQVKKIDLGSFNKWMTDKKLLSQIGVHRKKGE</sequence>
<evidence type="ECO:0000256" key="6">
    <source>
        <dbReference type="ARBA" id="ARBA00022840"/>
    </source>
</evidence>
<evidence type="ECO:0000313" key="10">
    <source>
        <dbReference type="EMBL" id="MFC7394403.1"/>
    </source>
</evidence>
<keyword evidence="2" id="KW-0723">Serine/threonine-protein kinase</keyword>
<proteinExistence type="predicted"/>
<evidence type="ECO:0000259" key="9">
    <source>
        <dbReference type="Pfam" id="PF01163"/>
    </source>
</evidence>
<evidence type="ECO:0000256" key="8">
    <source>
        <dbReference type="ARBA" id="ARBA00048679"/>
    </source>
</evidence>
<comment type="caution">
    <text evidence="10">The sequence shown here is derived from an EMBL/GenBank/DDBJ whole genome shotgun (WGS) entry which is preliminary data.</text>
</comment>
<name>A0ABW2Q426_9BACL</name>
<dbReference type="EMBL" id="JBHTCO010000020">
    <property type="protein sequence ID" value="MFC7394403.1"/>
    <property type="molecule type" value="Genomic_DNA"/>
</dbReference>
<evidence type="ECO:0000256" key="4">
    <source>
        <dbReference type="ARBA" id="ARBA00022741"/>
    </source>
</evidence>
<dbReference type="Pfam" id="PF01163">
    <property type="entry name" value="RIO1"/>
    <property type="match status" value="1"/>
</dbReference>
<evidence type="ECO:0000256" key="2">
    <source>
        <dbReference type="ARBA" id="ARBA00022527"/>
    </source>
</evidence>
<protein>
    <recommendedName>
        <fullName evidence="1">non-specific serine/threonine protein kinase</fullName>
        <ecNumber evidence="1">2.7.11.1</ecNumber>
    </recommendedName>
</protein>
<keyword evidence="5" id="KW-0418">Kinase</keyword>
<reference evidence="11" key="1">
    <citation type="journal article" date="2019" name="Int. J. Syst. Evol. Microbiol.">
        <title>The Global Catalogue of Microorganisms (GCM) 10K type strain sequencing project: providing services to taxonomists for standard genome sequencing and annotation.</title>
        <authorList>
            <consortium name="The Broad Institute Genomics Platform"/>
            <consortium name="The Broad Institute Genome Sequencing Center for Infectious Disease"/>
            <person name="Wu L."/>
            <person name="Ma J."/>
        </authorList>
    </citation>
    <scope>NUCLEOTIDE SEQUENCE [LARGE SCALE GENOMIC DNA]</scope>
    <source>
        <strain evidence="11">CGMCC 1.16305</strain>
    </source>
</reference>
<evidence type="ECO:0000256" key="1">
    <source>
        <dbReference type="ARBA" id="ARBA00012513"/>
    </source>
</evidence>
<dbReference type="Proteomes" id="UP001596505">
    <property type="component" value="Unassembled WGS sequence"/>
</dbReference>
<organism evidence="10 11">
    <name type="scientific">Scopulibacillus cellulosilyticus</name>
    <dbReference type="NCBI Taxonomy" id="2665665"/>
    <lineage>
        <taxon>Bacteria</taxon>
        <taxon>Bacillati</taxon>
        <taxon>Bacillota</taxon>
        <taxon>Bacilli</taxon>
        <taxon>Bacillales</taxon>
        <taxon>Sporolactobacillaceae</taxon>
        <taxon>Scopulibacillus</taxon>
    </lineage>
</organism>
<accession>A0ABW2Q426</accession>
<evidence type="ECO:0000256" key="7">
    <source>
        <dbReference type="ARBA" id="ARBA00047899"/>
    </source>
</evidence>
<comment type="catalytic activity">
    <reaction evidence="7">
        <text>L-threonyl-[protein] + ATP = O-phospho-L-threonyl-[protein] + ADP + H(+)</text>
        <dbReference type="Rhea" id="RHEA:46608"/>
        <dbReference type="Rhea" id="RHEA-COMP:11060"/>
        <dbReference type="Rhea" id="RHEA-COMP:11605"/>
        <dbReference type="ChEBI" id="CHEBI:15378"/>
        <dbReference type="ChEBI" id="CHEBI:30013"/>
        <dbReference type="ChEBI" id="CHEBI:30616"/>
        <dbReference type="ChEBI" id="CHEBI:61977"/>
        <dbReference type="ChEBI" id="CHEBI:456216"/>
        <dbReference type="EC" id="2.7.11.1"/>
    </reaction>
</comment>
<dbReference type="SUPFAM" id="SSF56112">
    <property type="entry name" value="Protein kinase-like (PK-like)"/>
    <property type="match status" value="1"/>
</dbReference>
<evidence type="ECO:0000256" key="3">
    <source>
        <dbReference type="ARBA" id="ARBA00022679"/>
    </source>
</evidence>
<comment type="catalytic activity">
    <reaction evidence="8">
        <text>L-seryl-[protein] + ATP = O-phospho-L-seryl-[protein] + ADP + H(+)</text>
        <dbReference type="Rhea" id="RHEA:17989"/>
        <dbReference type="Rhea" id="RHEA-COMP:9863"/>
        <dbReference type="Rhea" id="RHEA-COMP:11604"/>
        <dbReference type="ChEBI" id="CHEBI:15378"/>
        <dbReference type="ChEBI" id="CHEBI:29999"/>
        <dbReference type="ChEBI" id="CHEBI:30616"/>
        <dbReference type="ChEBI" id="CHEBI:83421"/>
        <dbReference type="ChEBI" id="CHEBI:456216"/>
        <dbReference type="EC" id="2.7.11.1"/>
    </reaction>
</comment>
<dbReference type="Gene3D" id="1.10.510.10">
    <property type="entry name" value="Transferase(Phosphotransferase) domain 1"/>
    <property type="match status" value="1"/>
</dbReference>
<dbReference type="RefSeq" id="WP_380967728.1">
    <property type="nucleotide sequence ID" value="NZ_JBHTCO010000020.1"/>
</dbReference>
<dbReference type="InterPro" id="IPR018934">
    <property type="entry name" value="RIO_dom"/>
</dbReference>
<evidence type="ECO:0000313" key="11">
    <source>
        <dbReference type="Proteomes" id="UP001596505"/>
    </source>
</evidence>
<gene>
    <name evidence="10" type="ORF">ACFQRG_15705</name>
</gene>
<keyword evidence="4" id="KW-0547">Nucleotide-binding</keyword>
<dbReference type="EC" id="2.7.11.1" evidence="1"/>